<sequence>MEFLDQELYYKESEQNYIETSFTPQAHNSQICSTWGNFHFKTFDGDFFQLPFSCNYVLTRPCDPANGDFLIQMRRMLVNGVATISNIAMRLDGTVIRLSNASITVDGTVVPLPFYKDALRIEKTYSYIKISDKQGSGPVVFWNQDDALLIELPTKYRNQTCGLCGDFNGLPVYNEFIQNGERLSPADYSYLWKEDSPTETCTEIELNSREQCQNQTRECEALFARSAFSNCQDLLPMEPFVEACLRDKCQCKGSQEACLCNTVTEFSRQCVHAYGTPQTWRSESFCKKACPLNMEYKECGSPCVDTCTNPDERELCDEHCTDGCFCPNGTVFDDITQTGCVPVKQCPCVHKGKPYQSGESYATTCQRCTCSSGQWTCEDLKCPGICSVVGGAHISTFDGKEYTFHGDCTYVLAKTNRSALKIDGSIVKCGKVATQTCLTAVKIALSTNMFVIKSSGEVELNGFSTKIPVLRDYITIFRPSTFFIIVNTQSLRLEIQLVPIMQVYIVANYESKGQLSGLCGNFNDVQSDDFKTELGLTEGTAVTFANTWKTMASCPDVAQSQADSCSMNVDKEKYAKDWCSLLTQKNGVFTPCHTEINPDGYKERCVYDTCNCENSEECLCAALSSYVQACASTGVLLQNWRNSTCGKFSEECPNSMEYSYNMTSCGRTCKSIGERDHTCEVQHLPLDGCGCAQGTYLNDVNECVPASACPCYYNNEIVKPEHVVSMDGATCTCRHGSLHCTGLKRMQTCKKPMVYFNCSDSAPGAKGAECQKSCGTTDTMTCVSSGCVSGCVCPDGLLSDGKGGCVKEDDCPCIHNGESYQSGQDIGVDCNKCTCRKGKWECTNSECPGTCTIYGDGHYITFDGQRYFFNGECEYTLSQDFCTGSLGGSFRIITENIPCGTTGTTCSKAIKLFLGINEFILSEEAIKVFQRQNGTEIPYKVHVLGIYLVIESENGLIVIWDKKTSLRIKLASTFKQKVCGLCGNYDGSAQNDFVTRRGEAVVNVLDFGNSWSASSSCPKAVGLGDPCSSRPHRHSWATRQCSILKSSVFSTCHKLVDHGPYYDACVRDTCACDTGGDCECFCSAVAAYAAACSDKGVCISWRTPKICPLFCDYYNPPGECEWHYKACGPKCLKTCANPTGECNSLIPHVEGCFPVCPPEKPLLDERTFKCVSGQLPHNNNNYHHYYYYYHCFPHNNKHHYNNNYRDPDNYGNPNHHYNSRNSNHNHRNSHHYHYDHNNRKPNNYADHHVNHRKSHNIWKDPDYNTYHHHHHHFNYRNHNNNNNGKHNDYFSNSMLSQVHMPNNNRDPDYNTYHHHHHHFNYRNHNNNNNGKHNDYFSNSMLSQVHMPNNNRDPDYNTYHHHHHHFNYRNHNNNNNGKHNDYFSNSMLSQVHMPNNNRDPDYNTYHHHHHHFNYRNHNNNNNGKHNDYFSNSMLSQVHMCTWSDWISNSYPNQTNGGDFESISDLAQSGEIPCRKPTNIQCRMKATEIPYEQAGQTVQCDVSVGLVCRNQDQTPVPQCSNYEIRVQCCENTCTTTSPTTTPSTETTTTTTTSATSTTTTTTTETPITTTETPTTTTTTTTTESPTTTQTTTSTTGSPTTSGSSTTETPTTTTASPTTTETPTTTPTTTTTTTSTTETTTTTTTGRIKIKLLYHSVPIMKYGFSAPNNNRDPDYNTYHHHHHHFNYRNHNNNNNGKHNDYFSNSMLSQVHMVRLD</sequence>
<dbReference type="OrthoDB" id="160294at2759"/>
<evidence type="ECO:0000256" key="5">
    <source>
        <dbReference type="ARBA" id="ARBA00023008"/>
    </source>
</evidence>
<evidence type="ECO:0000256" key="6">
    <source>
        <dbReference type="ARBA" id="ARBA00023157"/>
    </source>
</evidence>
<dbReference type="SMART" id="SM00215">
    <property type="entry name" value="VWC_out"/>
    <property type="match status" value="2"/>
</dbReference>
<dbReference type="Pfam" id="PF08742">
    <property type="entry name" value="C8"/>
    <property type="match status" value="3"/>
</dbReference>
<evidence type="ECO:0000256" key="8">
    <source>
        <dbReference type="SAM" id="MobiDB-lite"/>
    </source>
</evidence>
<dbReference type="InterPro" id="IPR050780">
    <property type="entry name" value="Mucin_vWF_Thrombospondin_sf"/>
</dbReference>
<dbReference type="Pfam" id="PF00094">
    <property type="entry name" value="VWD"/>
    <property type="match status" value="3"/>
</dbReference>
<dbReference type="InterPro" id="IPR025155">
    <property type="entry name" value="WxxW_domain"/>
</dbReference>
<feature type="region of interest" description="Disordered" evidence="8">
    <location>
        <begin position="1533"/>
        <end position="1640"/>
    </location>
</feature>
<feature type="domain" description="VWFD" evidence="9">
    <location>
        <begin position="30"/>
        <end position="202"/>
    </location>
</feature>
<dbReference type="SMART" id="SM00832">
    <property type="entry name" value="C8"/>
    <property type="match status" value="3"/>
</dbReference>
<keyword evidence="3" id="KW-0732">Signal</keyword>
<keyword evidence="10" id="KW-1185">Reference proteome</keyword>
<keyword evidence="4" id="KW-0677">Repeat</keyword>
<dbReference type="InterPro" id="IPR001846">
    <property type="entry name" value="VWF_type-D"/>
</dbReference>
<dbReference type="GO" id="GO:0005615">
    <property type="term" value="C:extracellular space"/>
    <property type="evidence" value="ECO:0007669"/>
    <property type="project" value="TreeGrafter"/>
</dbReference>
<dbReference type="GeneID" id="115826631"/>
<dbReference type="RefSeq" id="XP_030646371.1">
    <property type="nucleotide sequence ID" value="XM_030790511.1"/>
</dbReference>
<organism evidence="10 11">
    <name type="scientific">Chanos chanos</name>
    <name type="common">Milkfish</name>
    <name type="synonym">Mugil chanos</name>
    <dbReference type="NCBI Taxonomy" id="29144"/>
    <lineage>
        <taxon>Eukaryota</taxon>
        <taxon>Metazoa</taxon>
        <taxon>Chordata</taxon>
        <taxon>Craniata</taxon>
        <taxon>Vertebrata</taxon>
        <taxon>Euteleostomi</taxon>
        <taxon>Actinopterygii</taxon>
        <taxon>Neopterygii</taxon>
        <taxon>Teleostei</taxon>
        <taxon>Ostariophysi</taxon>
        <taxon>Gonorynchiformes</taxon>
        <taxon>Chanidae</taxon>
        <taxon>Chanos</taxon>
    </lineage>
</organism>
<dbReference type="SMART" id="SM00216">
    <property type="entry name" value="VWD"/>
    <property type="match status" value="3"/>
</dbReference>
<evidence type="ECO:0000313" key="10">
    <source>
        <dbReference type="Proteomes" id="UP000504632"/>
    </source>
</evidence>
<dbReference type="InterPro" id="IPR001007">
    <property type="entry name" value="VWF_dom"/>
</dbReference>
<evidence type="ECO:0000256" key="4">
    <source>
        <dbReference type="ARBA" id="ARBA00022737"/>
    </source>
</evidence>
<dbReference type="FunFam" id="2.10.25.10:FF:000153">
    <property type="entry name" value="MUC5B isoform 1"/>
    <property type="match status" value="1"/>
</dbReference>
<proteinExistence type="predicted"/>
<dbReference type="InterPro" id="IPR058753">
    <property type="entry name" value="TIL_OTOGL_Mucin"/>
</dbReference>
<keyword evidence="6" id="KW-1015">Disulfide bond</keyword>
<dbReference type="InterPro" id="IPR036084">
    <property type="entry name" value="Ser_inhib-like_sf"/>
</dbReference>
<evidence type="ECO:0000256" key="7">
    <source>
        <dbReference type="ARBA" id="ARBA00023180"/>
    </source>
</evidence>
<dbReference type="Pfam" id="PF13330">
    <property type="entry name" value="Mucin2_WxxW"/>
    <property type="match status" value="1"/>
</dbReference>
<name>A0A6J2WRG3_CHACN</name>
<dbReference type="Pfam" id="PF23244">
    <property type="entry name" value="VWF"/>
    <property type="match status" value="1"/>
</dbReference>
<dbReference type="Gene3D" id="2.10.25.10">
    <property type="entry name" value="Laminin"/>
    <property type="match status" value="3"/>
</dbReference>
<evidence type="ECO:0000259" key="9">
    <source>
        <dbReference type="PROSITE" id="PS51233"/>
    </source>
</evidence>
<dbReference type="PROSITE" id="PS51233">
    <property type="entry name" value="VWFD"/>
    <property type="match status" value="3"/>
</dbReference>
<evidence type="ECO:0000313" key="11">
    <source>
        <dbReference type="RefSeq" id="XP_030646371.1"/>
    </source>
</evidence>
<dbReference type="PANTHER" id="PTHR11339:SF408">
    <property type="entry name" value="MUCIN-5B"/>
    <property type="match status" value="1"/>
</dbReference>
<dbReference type="Proteomes" id="UP000504632">
    <property type="component" value="Chromosome 13"/>
</dbReference>
<feature type="domain" description="VWFD" evidence="9">
    <location>
        <begin position="384"/>
        <end position="555"/>
    </location>
</feature>
<evidence type="ECO:0000256" key="1">
    <source>
        <dbReference type="ARBA" id="ARBA00004613"/>
    </source>
</evidence>
<evidence type="ECO:0000256" key="3">
    <source>
        <dbReference type="ARBA" id="ARBA00022729"/>
    </source>
</evidence>
<dbReference type="Pfam" id="PF01826">
    <property type="entry name" value="TIL"/>
    <property type="match status" value="1"/>
</dbReference>
<accession>A0A6J2WRG3</accession>
<dbReference type="InterPro" id="IPR014853">
    <property type="entry name" value="VWF/SSPO/ZAN-like_Cys-rich_dom"/>
</dbReference>
<gene>
    <name evidence="11" type="primary">LOC115826631</name>
</gene>
<dbReference type="SUPFAM" id="SSF57567">
    <property type="entry name" value="Serine protease inhibitors"/>
    <property type="match status" value="3"/>
</dbReference>
<dbReference type="CDD" id="cd19941">
    <property type="entry name" value="TIL"/>
    <property type="match status" value="3"/>
</dbReference>
<dbReference type="InterPro" id="IPR002919">
    <property type="entry name" value="TIL_dom"/>
</dbReference>
<dbReference type="FunFam" id="2.10.25.10:FF:000674">
    <property type="entry name" value="Mucin-2"/>
    <property type="match status" value="1"/>
</dbReference>
<reference evidence="11" key="1">
    <citation type="submission" date="2025-08" db="UniProtKB">
        <authorList>
            <consortium name="RefSeq"/>
        </authorList>
    </citation>
    <scope>IDENTIFICATION</scope>
</reference>
<dbReference type="GO" id="GO:0031012">
    <property type="term" value="C:extracellular matrix"/>
    <property type="evidence" value="ECO:0007669"/>
    <property type="project" value="TreeGrafter"/>
</dbReference>
<keyword evidence="5" id="KW-0186">Copper</keyword>
<keyword evidence="7" id="KW-0325">Glycoprotein</keyword>
<evidence type="ECO:0000256" key="2">
    <source>
        <dbReference type="ARBA" id="ARBA00022525"/>
    </source>
</evidence>
<keyword evidence="2" id="KW-0964">Secreted</keyword>
<dbReference type="PANTHER" id="PTHR11339">
    <property type="entry name" value="EXTRACELLULAR MATRIX GLYCOPROTEIN RELATED"/>
    <property type="match status" value="1"/>
</dbReference>
<dbReference type="InParanoid" id="A0A6J2WRG3"/>
<dbReference type="Pfam" id="PF25962">
    <property type="entry name" value="TIL_OTOGL_Mucin"/>
    <property type="match status" value="1"/>
</dbReference>
<comment type="subcellular location">
    <subcellularLocation>
        <location evidence="1">Secreted</location>
    </subcellularLocation>
</comment>
<protein>
    <submittedName>
        <fullName evidence="11">Mucin-5AC-like</fullName>
    </submittedName>
</protein>
<feature type="domain" description="VWFD" evidence="9">
    <location>
        <begin position="849"/>
        <end position="1018"/>
    </location>
</feature>